<accession>A0A839RU37</accession>
<gene>
    <name evidence="1" type="ORF">FHU29_004565</name>
</gene>
<reference evidence="1 2" key="1">
    <citation type="submission" date="2020-08" db="EMBL/GenBank/DDBJ databases">
        <title>Sequencing the genomes of 1000 actinobacteria strains.</title>
        <authorList>
            <person name="Klenk H.-P."/>
        </authorList>
    </citation>
    <scope>NUCLEOTIDE SEQUENCE [LARGE SCALE GENOMIC DNA]</scope>
    <source>
        <strain evidence="1 2">DSM 45258</strain>
    </source>
</reference>
<evidence type="ECO:0000313" key="2">
    <source>
        <dbReference type="Proteomes" id="UP000567922"/>
    </source>
</evidence>
<dbReference type="AlphaFoldDB" id="A0A839RU37"/>
<dbReference type="EMBL" id="JACHWS010000006">
    <property type="protein sequence ID" value="MBB3040070.1"/>
    <property type="molecule type" value="Genomic_DNA"/>
</dbReference>
<sequence>MPQGCSACQTKTRSTVIQAVPCSMRSTERQVPARRLGPPWPQAADLDQAILYTCCSQAGFVALRPCGFGKESGGRCADSTGTVIAVSGSVGIRSFGWHIR</sequence>
<organism evidence="1 2">
    <name type="scientific">Hoyosella altamirensis</name>
    <dbReference type="NCBI Taxonomy" id="616997"/>
    <lineage>
        <taxon>Bacteria</taxon>
        <taxon>Bacillati</taxon>
        <taxon>Actinomycetota</taxon>
        <taxon>Actinomycetes</taxon>
        <taxon>Mycobacteriales</taxon>
        <taxon>Hoyosellaceae</taxon>
        <taxon>Hoyosella</taxon>
    </lineage>
</organism>
<keyword evidence="2" id="KW-1185">Reference proteome</keyword>
<name>A0A839RU37_9ACTN</name>
<dbReference type="Proteomes" id="UP000567922">
    <property type="component" value="Unassembled WGS sequence"/>
</dbReference>
<proteinExistence type="predicted"/>
<evidence type="ECO:0000313" key="1">
    <source>
        <dbReference type="EMBL" id="MBB3040070.1"/>
    </source>
</evidence>
<comment type="caution">
    <text evidence="1">The sequence shown here is derived from an EMBL/GenBank/DDBJ whole genome shotgun (WGS) entry which is preliminary data.</text>
</comment>
<protein>
    <submittedName>
        <fullName evidence="1">Uncharacterized protein</fullName>
    </submittedName>
</protein>